<evidence type="ECO:0000313" key="3">
    <source>
        <dbReference type="Proteomes" id="UP000051048"/>
    </source>
</evidence>
<feature type="transmembrane region" description="Helical" evidence="1">
    <location>
        <begin position="12"/>
        <end position="32"/>
    </location>
</feature>
<protein>
    <submittedName>
        <fullName evidence="2">Uncharacterized protein</fullName>
    </submittedName>
</protein>
<gene>
    <name evidence="2" type="ORF">FC36_GL000273</name>
</gene>
<dbReference type="Proteomes" id="UP000051048">
    <property type="component" value="Unassembled WGS sequence"/>
</dbReference>
<organism evidence="2 3">
    <name type="scientific">Ligilactobacillus equi DSM 15833 = JCM 10991</name>
    <dbReference type="NCBI Taxonomy" id="1423740"/>
    <lineage>
        <taxon>Bacteria</taxon>
        <taxon>Bacillati</taxon>
        <taxon>Bacillota</taxon>
        <taxon>Bacilli</taxon>
        <taxon>Lactobacillales</taxon>
        <taxon>Lactobacillaceae</taxon>
        <taxon>Ligilactobacillus</taxon>
    </lineage>
</organism>
<keyword evidence="1" id="KW-1133">Transmembrane helix</keyword>
<dbReference type="AlphaFoldDB" id="A0A0R1TU30"/>
<accession>A0A0R1TU30</accession>
<dbReference type="PATRIC" id="fig|1423740.3.peg.292"/>
<evidence type="ECO:0000256" key="1">
    <source>
        <dbReference type="SAM" id="Phobius"/>
    </source>
</evidence>
<dbReference type="RefSeq" id="WP_023859282.1">
    <property type="nucleotide sequence ID" value="NZ_AZFH01000010.1"/>
</dbReference>
<sequence>METNFKDKKFIAKVAAGVVVICAIGFGGYKYYQHQTVPAYRMPGRAYQVKYNKENSQLNSLAKGDDSFYVVLDKNSDRLLVSDSKKDVKKATTSEQSFDRQYKKVTIGGKITYKFDGDDLGVSLTTNKNGNTYSVKDFIKFQDIKFKGDNVKTKLSISFLGMEAKEKNISVKEIK</sequence>
<evidence type="ECO:0000313" key="2">
    <source>
        <dbReference type="EMBL" id="KRL84350.1"/>
    </source>
</evidence>
<proteinExistence type="predicted"/>
<name>A0A0R1TU30_9LACO</name>
<keyword evidence="1" id="KW-0812">Transmembrane</keyword>
<dbReference type="EMBL" id="AZFH01000010">
    <property type="protein sequence ID" value="KRL84350.1"/>
    <property type="molecule type" value="Genomic_DNA"/>
</dbReference>
<reference evidence="2 3" key="1">
    <citation type="journal article" date="2015" name="Genome Announc.">
        <title>Expanding the biotechnology potential of lactobacilli through comparative genomics of 213 strains and associated genera.</title>
        <authorList>
            <person name="Sun Z."/>
            <person name="Harris H.M."/>
            <person name="McCann A."/>
            <person name="Guo C."/>
            <person name="Argimon S."/>
            <person name="Zhang W."/>
            <person name="Yang X."/>
            <person name="Jeffery I.B."/>
            <person name="Cooney J.C."/>
            <person name="Kagawa T.F."/>
            <person name="Liu W."/>
            <person name="Song Y."/>
            <person name="Salvetti E."/>
            <person name="Wrobel A."/>
            <person name="Rasinkangas P."/>
            <person name="Parkhill J."/>
            <person name="Rea M.C."/>
            <person name="O'Sullivan O."/>
            <person name="Ritari J."/>
            <person name="Douillard F.P."/>
            <person name="Paul Ross R."/>
            <person name="Yang R."/>
            <person name="Briner A.E."/>
            <person name="Felis G.E."/>
            <person name="de Vos W.M."/>
            <person name="Barrangou R."/>
            <person name="Klaenhammer T.R."/>
            <person name="Caufield P.W."/>
            <person name="Cui Y."/>
            <person name="Zhang H."/>
            <person name="O'Toole P.W."/>
        </authorList>
    </citation>
    <scope>NUCLEOTIDE SEQUENCE [LARGE SCALE GENOMIC DNA]</scope>
    <source>
        <strain evidence="2 3">DSM 15833</strain>
    </source>
</reference>
<comment type="caution">
    <text evidence="2">The sequence shown here is derived from an EMBL/GenBank/DDBJ whole genome shotgun (WGS) entry which is preliminary data.</text>
</comment>
<keyword evidence="1" id="KW-0472">Membrane</keyword>
<dbReference type="STRING" id="1423740.FC36_GL000273"/>